<dbReference type="GO" id="GO:0016117">
    <property type="term" value="P:carotenoid biosynthetic process"/>
    <property type="evidence" value="ECO:0007669"/>
    <property type="project" value="UniProtKB-KW"/>
</dbReference>
<dbReference type="NCBIfam" id="TIGR02734">
    <property type="entry name" value="crtI_fam"/>
    <property type="match status" value="1"/>
</dbReference>
<dbReference type="PANTHER" id="PTHR43734:SF7">
    <property type="entry name" value="4,4'-DIAPONEUROSPORENE OXYGENASE"/>
    <property type="match status" value="1"/>
</dbReference>
<keyword evidence="3 5" id="KW-0125">Carotenoid biosynthesis</keyword>
<dbReference type="AlphaFoldDB" id="A0A1T5CS99"/>
<organism evidence="7 8">
    <name type="scientific">Daejeonella lutea</name>
    <dbReference type="NCBI Taxonomy" id="572036"/>
    <lineage>
        <taxon>Bacteria</taxon>
        <taxon>Pseudomonadati</taxon>
        <taxon>Bacteroidota</taxon>
        <taxon>Sphingobacteriia</taxon>
        <taxon>Sphingobacteriales</taxon>
        <taxon>Sphingobacteriaceae</taxon>
        <taxon>Daejeonella</taxon>
    </lineage>
</organism>
<dbReference type="RefSeq" id="WP_079702378.1">
    <property type="nucleotide sequence ID" value="NZ_FUYR01000002.1"/>
</dbReference>
<dbReference type="STRING" id="572036.SAMN05661099_1820"/>
<feature type="domain" description="Amine oxidase" evidence="6">
    <location>
        <begin position="15"/>
        <end position="483"/>
    </location>
</feature>
<dbReference type="InterPro" id="IPR036188">
    <property type="entry name" value="FAD/NAD-bd_sf"/>
</dbReference>
<dbReference type="OrthoDB" id="9774675at2"/>
<evidence type="ECO:0000313" key="7">
    <source>
        <dbReference type="EMBL" id="SKB62355.1"/>
    </source>
</evidence>
<evidence type="ECO:0000256" key="2">
    <source>
        <dbReference type="ARBA" id="ARBA00006046"/>
    </source>
</evidence>
<dbReference type="InterPro" id="IPR054840">
    <property type="entry name" value="hydcarot_desat_CrtD"/>
</dbReference>
<dbReference type="EMBL" id="FUYR01000002">
    <property type="protein sequence ID" value="SKB62355.1"/>
    <property type="molecule type" value="Genomic_DNA"/>
</dbReference>
<dbReference type="Proteomes" id="UP000189981">
    <property type="component" value="Unassembled WGS sequence"/>
</dbReference>
<comment type="similarity">
    <text evidence="2 5">Belongs to the carotenoid/retinoid oxidoreductase family.</text>
</comment>
<dbReference type="Pfam" id="PF01593">
    <property type="entry name" value="Amino_oxidase"/>
    <property type="match status" value="1"/>
</dbReference>
<evidence type="ECO:0000256" key="4">
    <source>
        <dbReference type="ARBA" id="ARBA00023002"/>
    </source>
</evidence>
<dbReference type="GO" id="GO:0016491">
    <property type="term" value="F:oxidoreductase activity"/>
    <property type="evidence" value="ECO:0007669"/>
    <property type="project" value="UniProtKB-KW"/>
</dbReference>
<protein>
    <submittedName>
        <fullName evidence="7">Phytoene desaturase</fullName>
    </submittedName>
</protein>
<evidence type="ECO:0000256" key="5">
    <source>
        <dbReference type="RuleBase" id="RU362075"/>
    </source>
</evidence>
<evidence type="ECO:0000259" key="6">
    <source>
        <dbReference type="Pfam" id="PF01593"/>
    </source>
</evidence>
<evidence type="ECO:0000256" key="1">
    <source>
        <dbReference type="ARBA" id="ARBA00004829"/>
    </source>
</evidence>
<keyword evidence="8" id="KW-1185">Reference proteome</keyword>
<evidence type="ECO:0000313" key="8">
    <source>
        <dbReference type="Proteomes" id="UP000189981"/>
    </source>
</evidence>
<reference evidence="8" key="1">
    <citation type="submission" date="2017-02" db="EMBL/GenBank/DDBJ databases">
        <authorList>
            <person name="Varghese N."/>
            <person name="Submissions S."/>
        </authorList>
    </citation>
    <scope>NUCLEOTIDE SEQUENCE [LARGE SCALE GENOMIC DNA]</scope>
    <source>
        <strain evidence="8">DSM 22385</strain>
    </source>
</reference>
<name>A0A1T5CS99_9SPHI</name>
<dbReference type="PANTHER" id="PTHR43734">
    <property type="entry name" value="PHYTOENE DESATURASE"/>
    <property type="match status" value="1"/>
</dbReference>
<dbReference type="InterPro" id="IPR002937">
    <property type="entry name" value="Amino_oxidase"/>
</dbReference>
<proteinExistence type="inferred from homology"/>
<evidence type="ECO:0000256" key="3">
    <source>
        <dbReference type="ARBA" id="ARBA00022746"/>
    </source>
</evidence>
<sequence length="490" mass="55445">MEKDSDKAIIIGAGIAGIAAAIRLAVRGYSVTVFEAGRHPGGKLSEIKSDGFRFDAGPSLFTMPQYVDELFTLAGKDPREHYKYLKLDKVCKYFFEDGARINAYADLQKFAAEVEHHTQDTKESVLNFLDKSAEIYHITDPVFLQRSLHKWKNYFNKTTLRSLLRFSRIDAFRTMNQANSSKFADSKTIRLFNRYATYNGSNPYQAPATLNVIPHFEQHFGAYFPEGGMYSIIRALTNLAIDCGVKFQFETYIDQIVLDGKKAKGVRSGQSMHPADIIVSNMDIWYTYRTLLKHVKAPENILGQERSSSALIFYWGISGSFPELDLHNIFFTEDYEDEFRQIWERKDIAMDPTIYLNISSKIEKSDAPPGKENWFTMINVPSNSGQNWDKLIESARNNIIAKLTRILNREIETLIVSEQILDPRKIDSQTFSFQGSLYGSSSNSQFAAFLRHANFSSKIEGLYFAGGSVHPGGGIPLALLSAKIVDELVK</sequence>
<dbReference type="SUPFAM" id="SSF51905">
    <property type="entry name" value="FAD/NAD(P)-binding domain"/>
    <property type="match status" value="1"/>
</dbReference>
<dbReference type="Gene3D" id="3.50.50.60">
    <property type="entry name" value="FAD/NAD(P)-binding domain"/>
    <property type="match status" value="2"/>
</dbReference>
<dbReference type="NCBIfam" id="NF042421">
    <property type="entry name" value="hydcarot_desat_CrtD"/>
    <property type="match status" value="1"/>
</dbReference>
<keyword evidence="4 5" id="KW-0560">Oxidoreductase</keyword>
<comment type="pathway">
    <text evidence="1 5">Carotenoid biosynthesis.</text>
</comment>
<gene>
    <name evidence="7" type="ORF">SAMN05661099_1820</name>
</gene>
<accession>A0A1T5CS99</accession>
<dbReference type="InterPro" id="IPR014105">
    <property type="entry name" value="Carotenoid/retinoid_OxRdtase"/>
</dbReference>